<protein>
    <submittedName>
        <fullName evidence="1">Uncharacterized protein</fullName>
    </submittedName>
</protein>
<gene>
    <name evidence="1" type="ORF">MBEBAB_1369</name>
</gene>
<sequence>MKRDFVEGVRERNSLKSAVWCSVKSGTRQYSYSDFQEQKAGFWIDT</sequence>
<reference evidence="2" key="1">
    <citation type="journal article" date="2013" name="Genome Announc.">
        <title>Draft Genome Sequence of the Dimorphic Prosthecate Bacterium Brevundimonas abyssalis TAR-001T.</title>
        <authorList>
            <person name="Tsubouchi T."/>
            <person name="Nishi S."/>
            <person name="Usui K."/>
            <person name="Shimane Y."/>
            <person name="Takaki Y."/>
            <person name="Maruyama T."/>
            <person name="Hatada Y."/>
        </authorList>
    </citation>
    <scope>NUCLEOTIDE SEQUENCE [LARGE SCALE GENOMIC DNA]</scope>
    <source>
        <strain evidence="2">TAR-001</strain>
    </source>
</reference>
<organism evidence="1 2">
    <name type="scientific">Brevundimonas abyssalis TAR-001</name>
    <dbReference type="NCBI Taxonomy" id="1391729"/>
    <lineage>
        <taxon>Bacteria</taxon>
        <taxon>Pseudomonadati</taxon>
        <taxon>Pseudomonadota</taxon>
        <taxon>Alphaproteobacteria</taxon>
        <taxon>Caulobacterales</taxon>
        <taxon>Caulobacteraceae</taxon>
        <taxon>Brevundimonas</taxon>
    </lineage>
</organism>
<keyword evidence="2" id="KW-1185">Reference proteome</keyword>
<proteinExistence type="predicted"/>
<dbReference type="AlphaFoldDB" id="A0A8E0KL69"/>
<dbReference type="Proteomes" id="UP000016569">
    <property type="component" value="Unassembled WGS sequence"/>
</dbReference>
<accession>A0A8E0KL69</accession>
<dbReference type="EMBL" id="BATC01000019">
    <property type="protein sequence ID" value="GAD59119.1"/>
    <property type="molecule type" value="Genomic_DNA"/>
</dbReference>
<evidence type="ECO:0000313" key="2">
    <source>
        <dbReference type="Proteomes" id="UP000016569"/>
    </source>
</evidence>
<evidence type="ECO:0000313" key="1">
    <source>
        <dbReference type="EMBL" id="GAD59119.1"/>
    </source>
</evidence>
<name>A0A8E0KL69_9CAUL</name>
<comment type="caution">
    <text evidence="1">The sequence shown here is derived from an EMBL/GenBank/DDBJ whole genome shotgun (WGS) entry which is preliminary data.</text>
</comment>